<dbReference type="Proteomes" id="UP000290013">
    <property type="component" value="Chromosome"/>
</dbReference>
<protein>
    <submittedName>
        <fullName evidence="2">Uncharacterized protein</fullName>
    </submittedName>
</protein>
<name>A0A4U8WQV4_9FLAO</name>
<evidence type="ECO:0000256" key="1">
    <source>
        <dbReference type="SAM" id="MobiDB-lite"/>
    </source>
</evidence>
<evidence type="ECO:0000313" key="3">
    <source>
        <dbReference type="Proteomes" id="UP000290013"/>
    </source>
</evidence>
<sequence length="46" mass="5159">MYKNFLQCKNIAHLPPYFASSNNETGTANGSQPDLNGALFIRRNDE</sequence>
<feature type="compositionally biased region" description="Polar residues" evidence="1">
    <location>
        <begin position="21"/>
        <end position="34"/>
    </location>
</feature>
<feature type="region of interest" description="Disordered" evidence="1">
    <location>
        <begin position="21"/>
        <end position="46"/>
    </location>
</feature>
<accession>A0A4U8WQV4</accession>
<dbReference type="EMBL" id="LR215974">
    <property type="protein sequence ID" value="VFB05398.1"/>
    <property type="molecule type" value="Genomic_DNA"/>
</dbReference>
<dbReference type="AlphaFoldDB" id="A0A4U8WQV4"/>
<dbReference type="KEGG" id="ctai:NCTC12078_03471"/>
<evidence type="ECO:0000313" key="2">
    <source>
        <dbReference type="EMBL" id="VFB05398.1"/>
    </source>
</evidence>
<proteinExistence type="predicted"/>
<reference evidence="2 3" key="1">
    <citation type="submission" date="2019-02" db="EMBL/GenBank/DDBJ databases">
        <authorList>
            <consortium name="Pathogen Informatics"/>
        </authorList>
    </citation>
    <scope>NUCLEOTIDE SEQUENCE [LARGE SCALE GENOMIC DNA]</scope>
    <source>
        <strain evidence="2 3">3012STDY6944375</strain>
    </source>
</reference>
<organism evidence="2 3">
    <name type="scientific">Chryseobacterium taihuense</name>
    <dbReference type="NCBI Taxonomy" id="1141221"/>
    <lineage>
        <taxon>Bacteria</taxon>
        <taxon>Pseudomonadati</taxon>
        <taxon>Bacteroidota</taxon>
        <taxon>Flavobacteriia</taxon>
        <taxon>Flavobacteriales</taxon>
        <taxon>Weeksellaceae</taxon>
        <taxon>Chryseobacterium group</taxon>
        <taxon>Chryseobacterium</taxon>
    </lineage>
</organism>
<gene>
    <name evidence="2" type="ORF">NCTC12078_03471</name>
</gene>